<sequence>MFSLESIKENLGAGLGEREVGFIVDTFKRTALYFFLFGFFVSGLASLLLGAFGEAAFLFILCVGIVGFLSNFVLWWKYWKYQKDPVSVSDSFISTSYFVLFLSYTSACVFSAMYLSSIIAKHVGGLALANFYMMLMVMAVFGLAFLVYMIPVSIGMRMSKRSSIISVGKLLWRCFFAWLGLFVFAAAAIAIALLLSSAFLLVWTILASFLVAFLLTWFFWGAMVVRSIFRMKATVQYIDYENSYEVERWHKFFVFENLWGLLWLVCRLLSIVVRIFAGASRA</sequence>
<name>A0A478FRG3_9MOLU</name>
<feature type="transmembrane region" description="Helical" evidence="1">
    <location>
        <begin position="97"/>
        <end position="119"/>
    </location>
</feature>
<keyword evidence="1" id="KW-0812">Transmembrane</keyword>
<comment type="caution">
    <text evidence="2">The sequence shown here is derived from an EMBL/GenBank/DDBJ whole genome shotgun (WGS) entry which is preliminary data.</text>
</comment>
<feature type="transmembrane region" description="Helical" evidence="1">
    <location>
        <begin position="31"/>
        <end position="49"/>
    </location>
</feature>
<proteinExistence type="predicted"/>
<feature type="transmembrane region" description="Helical" evidence="1">
    <location>
        <begin position="131"/>
        <end position="150"/>
    </location>
</feature>
<organism evidence="2 3">
    <name type="scientific">Candidatus Mycoplasma haematohominis</name>
    <dbReference type="NCBI Taxonomy" id="1494318"/>
    <lineage>
        <taxon>Bacteria</taxon>
        <taxon>Bacillati</taxon>
        <taxon>Mycoplasmatota</taxon>
        <taxon>Mollicutes</taxon>
        <taxon>Mycoplasmataceae</taxon>
        <taxon>Mycoplasma</taxon>
    </lineage>
</organism>
<keyword evidence="1" id="KW-0472">Membrane</keyword>
<evidence type="ECO:0000256" key="1">
    <source>
        <dbReference type="SAM" id="Phobius"/>
    </source>
</evidence>
<accession>A0A478FRG3</accession>
<keyword evidence="1" id="KW-1133">Transmembrane helix</keyword>
<evidence type="ECO:0000313" key="3">
    <source>
        <dbReference type="Proteomes" id="UP000324831"/>
    </source>
</evidence>
<dbReference type="EMBL" id="BIMN01000004">
    <property type="protein sequence ID" value="GCE63767.1"/>
    <property type="molecule type" value="Genomic_DNA"/>
</dbReference>
<feature type="transmembrane region" description="Helical" evidence="1">
    <location>
        <begin position="258"/>
        <end position="277"/>
    </location>
</feature>
<dbReference type="Proteomes" id="UP000324831">
    <property type="component" value="Unassembled WGS sequence"/>
</dbReference>
<evidence type="ECO:0000313" key="2">
    <source>
        <dbReference type="EMBL" id="GCE63767.1"/>
    </source>
</evidence>
<dbReference type="AlphaFoldDB" id="A0A478FRG3"/>
<reference evidence="2 3" key="1">
    <citation type="submission" date="2019-01" db="EMBL/GenBank/DDBJ databases">
        <title>Draft genome sequences of Candidatus Mycoplasma haemohominis SWG34-3 identified from a patient with pyrexia, anemia and liver dysfunction.</title>
        <authorList>
            <person name="Sekizuka T."/>
            <person name="Hattori N."/>
            <person name="Katano H."/>
            <person name="Takuma T."/>
            <person name="Ito T."/>
            <person name="Arai N."/>
            <person name="Yanai R."/>
            <person name="Ishii S."/>
            <person name="Miura Y."/>
            <person name="Tokunaga T."/>
            <person name="Watanabe H."/>
            <person name="Nomura N."/>
            <person name="Eguchi J."/>
            <person name="Arai T."/>
            <person name="Hasegawa H."/>
            <person name="Nakamaki T."/>
            <person name="Wakita T."/>
            <person name="Niki Y."/>
            <person name="Kuroda M."/>
        </authorList>
    </citation>
    <scope>NUCLEOTIDE SEQUENCE [LARGE SCALE GENOMIC DNA]</scope>
    <source>
        <strain evidence="2">SWG34-3</strain>
    </source>
</reference>
<feature type="transmembrane region" description="Helical" evidence="1">
    <location>
        <begin position="55"/>
        <end position="76"/>
    </location>
</feature>
<feature type="transmembrane region" description="Helical" evidence="1">
    <location>
        <begin position="170"/>
        <end position="194"/>
    </location>
</feature>
<feature type="transmembrane region" description="Helical" evidence="1">
    <location>
        <begin position="200"/>
        <end position="222"/>
    </location>
</feature>
<protein>
    <submittedName>
        <fullName evidence="2">Uncharacterized protein</fullName>
    </submittedName>
</protein>
<gene>
    <name evidence="2" type="ORF">MHSWG343_07730</name>
</gene>